<organism evidence="1 2">
    <name type="scientific">Candidatus Desulfatibia profunda</name>
    <dbReference type="NCBI Taxonomy" id="2841695"/>
    <lineage>
        <taxon>Bacteria</taxon>
        <taxon>Pseudomonadati</taxon>
        <taxon>Thermodesulfobacteriota</taxon>
        <taxon>Desulfobacteria</taxon>
        <taxon>Desulfobacterales</taxon>
        <taxon>Desulfobacterales incertae sedis</taxon>
        <taxon>Candidatus Desulfatibia</taxon>
    </lineage>
</organism>
<proteinExistence type="predicted"/>
<dbReference type="Proteomes" id="UP000603434">
    <property type="component" value="Unassembled WGS sequence"/>
</dbReference>
<sequence>MDKALAKERLRGQKCPYCGAARKDLAYGDVENDGKEVFQVVDCFVCEKHFTEVYSFCRVILTDHPGEDFRIDFSD</sequence>
<reference evidence="1 2" key="1">
    <citation type="submission" date="2020-08" db="EMBL/GenBank/DDBJ databases">
        <title>Bridging the membrane lipid divide: bacteria of the FCB group superphylum have the potential to synthesize archaeal ether lipids.</title>
        <authorList>
            <person name="Villanueva L."/>
            <person name="Von Meijenfeldt F.A.B."/>
            <person name="Westbye A.B."/>
            <person name="Yadav S."/>
            <person name="Hopmans E.C."/>
            <person name="Dutilh B.E."/>
            <person name="Sinninghe Damste J.S."/>
        </authorList>
    </citation>
    <scope>NUCLEOTIDE SEQUENCE [LARGE SCALE GENOMIC DNA]</scope>
    <source>
        <strain evidence="1">NIOZ-UU30</strain>
    </source>
</reference>
<name>A0A8J6NRL3_9BACT</name>
<evidence type="ECO:0000313" key="2">
    <source>
        <dbReference type="Proteomes" id="UP000603434"/>
    </source>
</evidence>
<dbReference type="EMBL" id="JACNJH010000154">
    <property type="protein sequence ID" value="MBC8361826.1"/>
    <property type="molecule type" value="Genomic_DNA"/>
</dbReference>
<evidence type="ECO:0000313" key="1">
    <source>
        <dbReference type="EMBL" id="MBC8361826.1"/>
    </source>
</evidence>
<gene>
    <name evidence="1" type="ORF">H8E23_10545</name>
</gene>
<accession>A0A8J6NRL3</accession>
<dbReference type="AlphaFoldDB" id="A0A8J6NRL3"/>
<comment type="caution">
    <text evidence="1">The sequence shown here is derived from an EMBL/GenBank/DDBJ whole genome shotgun (WGS) entry which is preliminary data.</text>
</comment>
<protein>
    <submittedName>
        <fullName evidence="1">Uncharacterized protein</fullName>
    </submittedName>
</protein>